<organism evidence="14 15">
    <name type="scientific">Metschnikowia bicuspidata var. bicuspidata NRRL YB-4993</name>
    <dbReference type="NCBI Taxonomy" id="869754"/>
    <lineage>
        <taxon>Eukaryota</taxon>
        <taxon>Fungi</taxon>
        <taxon>Dikarya</taxon>
        <taxon>Ascomycota</taxon>
        <taxon>Saccharomycotina</taxon>
        <taxon>Pichiomycetes</taxon>
        <taxon>Metschnikowiaceae</taxon>
        <taxon>Metschnikowia</taxon>
    </lineage>
</organism>
<name>A0A1A0HJ10_9ASCO</name>
<dbReference type="PIRSF" id="PIRSF016302">
    <property type="entry name" value="Man_a_manosd"/>
    <property type="match status" value="1"/>
</dbReference>
<keyword evidence="10" id="KW-0961">Cell wall biogenesis/degradation</keyword>
<dbReference type="GO" id="GO:0008496">
    <property type="term" value="F:mannan endo-1,6-alpha-mannosidase activity"/>
    <property type="evidence" value="ECO:0007669"/>
    <property type="project" value="UniProtKB-UniRule"/>
</dbReference>
<evidence type="ECO:0000256" key="12">
    <source>
        <dbReference type="SAM" id="Phobius"/>
    </source>
</evidence>
<dbReference type="RefSeq" id="XP_018714625.1">
    <property type="nucleotide sequence ID" value="XM_018856505.1"/>
</dbReference>
<evidence type="ECO:0000256" key="5">
    <source>
        <dbReference type="ARBA" id="ARBA00022729"/>
    </source>
</evidence>
<dbReference type="GO" id="GO:0007117">
    <property type="term" value="P:budding cell bud growth"/>
    <property type="evidence" value="ECO:0007669"/>
    <property type="project" value="TreeGrafter"/>
</dbReference>
<dbReference type="PANTHER" id="PTHR12145">
    <property type="entry name" value="MANNAN ENDO-1,6-ALPHA-MANNOSIDASE DCW1"/>
    <property type="match status" value="1"/>
</dbReference>
<dbReference type="Proteomes" id="UP000092555">
    <property type="component" value="Unassembled WGS sequence"/>
</dbReference>
<proteinExistence type="inferred from homology"/>
<dbReference type="EMBL" id="LXTC01000001">
    <property type="protein sequence ID" value="OBA24144.1"/>
    <property type="molecule type" value="Genomic_DNA"/>
</dbReference>
<comment type="caution">
    <text evidence="14">The sequence shown here is derived from an EMBL/GenBank/DDBJ whole genome shotgun (WGS) entry which is preliminary data.</text>
</comment>
<dbReference type="EC" id="3.2.1.101" evidence="4 11"/>
<feature type="chain" id="PRO_5008291853" description="Mannan endo-1,6-alpha-mannosidase" evidence="13">
    <location>
        <begin position="22"/>
        <end position="454"/>
    </location>
</feature>
<keyword evidence="8" id="KW-0325">Glycoprotein</keyword>
<evidence type="ECO:0000256" key="9">
    <source>
        <dbReference type="ARBA" id="ARBA00023295"/>
    </source>
</evidence>
<dbReference type="GO" id="GO:0016052">
    <property type="term" value="P:carbohydrate catabolic process"/>
    <property type="evidence" value="ECO:0007669"/>
    <property type="project" value="InterPro"/>
</dbReference>
<keyword evidence="12" id="KW-1133">Transmembrane helix</keyword>
<dbReference type="STRING" id="869754.A0A1A0HJ10"/>
<evidence type="ECO:0000256" key="11">
    <source>
        <dbReference type="PIRNR" id="PIRNR016302"/>
    </source>
</evidence>
<dbReference type="GeneID" id="30029481"/>
<evidence type="ECO:0000256" key="4">
    <source>
        <dbReference type="ARBA" id="ARBA00012350"/>
    </source>
</evidence>
<dbReference type="Gene3D" id="1.50.10.20">
    <property type="match status" value="1"/>
</dbReference>
<sequence length="454" mass="50422">MMLGLLKMVPASFLWLSSVLALSLDVNSDESVCAAAKEIVQGEMNYYEGITYGGTVGMFSAPYYWWHAGEVFGGWVDYWAYCASDNDTFTEILYDAMYAQKGDDYNYMPLNQSLTEGNDDQGVWGMAIMQAVERNFTNPTDHSWLYMIQAIFNSMNNRWDTTSCNGGLRWQIFTWNNGYTYKNSIANGCLFHIAARLYRYTGEDLYLEVAEKVYDWMWDVGYFVEEDGELIIYDGAETTENCTDLTMYEWSYTYGIFMSGYAYLYNATGETKWKTAAQDVIDASSYFFNGSIMTETTCAYSDVCNTDQRSFRSLFSRCLGLTATLIPDTYDTIFTGWLVPSAQGAAESCSGGTDGITCGMNWAYGGWDGKYGLGEQMSALDCVMSMITVDHDPLTLLTGGSSEDSDVSAGNDTLSLSLYNTNLISISSGDKAGAAILTVVVLGSFLGGLVWMLL</sequence>
<dbReference type="PANTHER" id="PTHR12145:SF36">
    <property type="entry name" value="MANNAN ENDO-1,6-ALPHA-MANNOSIDASE DCW1"/>
    <property type="match status" value="1"/>
</dbReference>
<dbReference type="InterPro" id="IPR014480">
    <property type="entry name" value="Mannan-1_6-alpha_mannosidase"/>
</dbReference>
<dbReference type="SUPFAM" id="SSF48208">
    <property type="entry name" value="Six-hairpin glycosidases"/>
    <property type="match status" value="1"/>
</dbReference>
<evidence type="ECO:0000256" key="6">
    <source>
        <dbReference type="ARBA" id="ARBA00022801"/>
    </source>
</evidence>
<dbReference type="GO" id="GO:0009272">
    <property type="term" value="P:fungal-type cell wall biogenesis"/>
    <property type="evidence" value="ECO:0007669"/>
    <property type="project" value="UniProtKB-ARBA"/>
</dbReference>
<feature type="transmembrane region" description="Helical" evidence="12">
    <location>
        <begin position="432"/>
        <end position="453"/>
    </location>
</feature>
<evidence type="ECO:0000313" key="14">
    <source>
        <dbReference type="EMBL" id="OBA24144.1"/>
    </source>
</evidence>
<keyword evidence="12" id="KW-0812">Transmembrane</keyword>
<dbReference type="FunFam" id="1.50.10.20:FF:000006">
    <property type="entry name" value="Mannan endo-1,6-alpha-mannosidase"/>
    <property type="match status" value="1"/>
</dbReference>
<comment type="similarity">
    <text evidence="3 11">Belongs to the glycosyl hydrolase 76 family.</text>
</comment>
<comment type="subcellular location">
    <subcellularLocation>
        <location evidence="2">Endomembrane system</location>
    </subcellularLocation>
</comment>
<feature type="signal peptide" evidence="13">
    <location>
        <begin position="1"/>
        <end position="21"/>
    </location>
</feature>
<evidence type="ECO:0000256" key="3">
    <source>
        <dbReference type="ARBA" id="ARBA00009699"/>
    </source>
</evidence>
<keyword evidence="5 13" id="KW-0732">Signal</keyword>
<reference evidence="14 15" key="1">
    <citation type="submission" date="2016-05" db="EMBL/GenBank/DDBJ databases">
        <title>Comparative genomics of biotechnologically important yeasts.</title>
        <authorList>
            <consortium name="DOE Joint Genome Institute"/>
            <person name="Riley R."/>
            <person name="Haridas S."/>
            <person name="Wolfe K.H."/>
            <person name="Lopes M.R."/>
            <person name="Hittinger C.T."/>
            <person name="Goker M."/>
            <person name="Salamov A."/>
            <person name="Wisecaver J."/>
            <person name="Long T.M."/>
            <person name="Aerts A.L."/>
            <person name="Barry K."/>
            <person name="Choi C."/>
            <person name="Clum A."/>
            <person name="Coughlan A.Y."/>
            <person name="Deshpande S."/>
            <person name="Douglass A.P."/>
            <person name="Hanson S.J."/>
            <person name="Klenk H.-P."/>
            <person name="LaButti K."/>
            <person name="Lapidus A."/>
            <person name="Lindquist E."/>
            <person name="Lipzen A."/>
            <person name="Meier-kolthoff J.P."/>
            <person name="Ohm R.A."/>
            <person name="Otillar R.P."/>
            <person name="Pangilinan J."/>
            <person name="Peng Y."/>
            <person name="Rokas A."/>
            <person name="Rosa C.A."/>
            <person name="Scheuner C."/>
            <person name="Sibirny A.A."/>
            <person name="Slot J.C."/>
            <person name="Stielow J.B."/>
            <person name="Sun H."/>
            <person name="Kurtzman C.P."/>
            <person name="Blackwell M."/>
            <person name="Grigoriev I.V."/>
            <person name="Jeffries T.W."/>
        </authorList>
    </citation>
    <scope>NUCLEOTIDE SEQUENCE [LARGE SCALE GENOMIC DNA]</scope>
    <source>
        <strain evidence="14 15">NRRL YB-4993</strain>
    </source>
</reference>
<gene>
    <name evidence="14" type="ORF">METBIDRAFT_34643</name>
</gene>
<keyword evidence="15" id="KW-1185">Reference proteome</keyword>
<evidence type="ECO:0000256" key="7">
    <source>
        <dbReference type="ARBA" id="ARBA00023136"/>
    </source>
</evidence>
<evidence type="ECO:0000313" key="15">
    <source>
        <dbReference type="Proteomes" id="UP000092555"/>
    </source>
</evidence>
<dbReference type="Pfam" id="PF03663">
    <property type="entry name" value="Glyco_hydro_76"/>
    <property type="match status" value="1"/>
</dbReference>
<comment type="catalytic activity">
    <reaction evidence="1 11">
        <text>Random hydrolysis of (1-&gt;6)-alpha-D-mannosidic linkages in unbranched (1-&gt;6)-mannans.</text>
        <dbReference type="EC" id="3.2.1.101"/>
    </reaction>
</comment>
<protein>
    <recommendedName>
        <fullName evidence="4 11">Mannan endo-1,6-alpha-mannosidase</fullName>
        <ecNumber evidence="4 11">3.2.1.101</ecNumber>
    </recommendedName>
</protein>
<dbReference type="InterPro" id="IPR008928">
    <property type="entry name" value="6-hairpin_glycosidase_sf"/>
</dbReference>
<dbReference type="OrthoDB" id="4187847at2759"/>
<keyword evidence="7 12" id="KW-0472">Membrane</keyword>
<evidence type="ECO:0000256" key="13">
    <source>
        <dbReference type="SAM" id="SignalP"/>
    </source>
</evidence>
<evidence type="ECO:0000256" key="10">
    <source>
        <dbReference type="ARBA" id="ARBA00023316"/>
    </source>
</evidence>
<evidence type="ECO:0000256" key="8">
    <source>
        <dbReference type="ARBA" id="ARBA00023180"/>
    </source>
</evidence>
<dbReference type="InterPro" id="IPR005198">
    <property type="entry name" value="Glyco_hydro_76"/>
</dbReference>
<accession>A0A1A0HJ10</accession>
<dbReference type="GO" id="GO:0071555">
    <property type="term" value="P:cell wall organization"/>
    <property type="evidence" value="ECO:0007669"/>
    <property type="project" value="UniProtKB-KW"/>
</dbReference>
<keyword evidence="6 11" id="KW-0378">Hydrolase</keyword>
<dbReference type="AlphaFoldDB" id="A0A1A0HJ10"/>
<keyword evidence="9 11" id="KW-0326">Glycosidase</keyword>
<evidence type="ECO:0000256" key="1">
    <source>
        <dbReference type="ARBA" id="ARBA00001452"/>
    </source>
</evidence>
<evidence type="ECO:0000256" key="2">
    <source>
        <dbReference type="ARBA" id="ARBA00004308"/>
    </source>
</evidence>
<dbReference type="GO" id="GO:0012505">
    <property type="term" value="C:endomembrane system"/>
    <property type="evidence" value="ECO:0007669"/>
    <property type="project" value="UniProtKB-SubCell"/>
</dbReference>